<evidence type="ECO:0000313" key="1">
    <source>
        <dbReference type="EMBL" id="KIW58231.1"/>
    </source>
</evidence>
<dbReference type="RefSeq" id="XP_013318815.1">
    <property type="nucleotide sequence ID" value="XM_013463361.1"/>
</dbReference>
<dbReference type="EMBL" id="KN847318">
    <property type="protein sequence ID" value="KIW58231.1"/>
    <property type="molecule type" value="Genomic_DNA"/>
</dbReference>
<gene>
    <name evidence="1" type="ORF">PV05_02771</name>
</gene>
<dbReference type="AlphaFoldDB" id="A0A0D2C0G9"/>
<protein>
    <submittedName>
        <fullName evidence="1">Uncharacterized protein</fullName>
    </submittedName>
</protein>
<accession>A0A0D2C0G9</accession>
<name>A0A0D2C0G9_9EURO</name>
<organism evidence="1 2">
    <name type="scientific">Exophiala xenobiotica</name>
    <dbReference type="NCBI Taxonomy" id="348802"/>
    <lineage>
        <taxon>Eukaryota</taxon>
        <taxon>Fungi</taxon>
        <taxon>Dikarya</taxon>
        <taxon>Ascomycota</taxon>
        <taxon>Pezizomycotina</taxon>
        <taxon>Eurotiomycetes</taxon>
        <taxon>Chaetothyriomycetidae</taxon>
        <taxon>Chaetothyriales</taxon>
        <taxon>Herpotrichiellaceae</taxon>
        <taxon>Exophiala</taxon>
    </lineage>
</organism>
<proteinExistence type="predicted"/>
<dbReference type="Proteomes" id="UP000054342">
    <property type="component" value="Unassembled WGS sequence"/>
</dbReference>
<dbReference type="HOGENOM" id="CLU_953261_0_0_1"/>
<evidence type="ECO:0000313" key="2">
    <source>
        <dbReference type="Proteomes" id="UP000054342"/>
    </source>
</evidence>
<keyword evidence="2" id="KW-1185">Reference proteome</keyword>
<dbReference type="GeneID" id="25324679"/>
<sequence length="292" mass="33081">MSADSGDIAITVKVTASQSFDFHIRPNDTVDFVERMVLRKVTEDGLKLTRMEVVAATSAGDCVSVGDDVVSDAIKDRAVMHMFNPDPLYPSWNTLPENQRNGILGRLTKPATLPEVEKPAKEGPIDRYMTRSRSRKLRMSRRKPEGMSVINKLEPSLDTAQLDEMQVEDCPGRGKTEITANTPQLETARLEDLSAKVETPEWQRTAVFGQHDGQQMNSGDHVKTRSQRRRHLAGEKAKGAGIPKFSGFKHDIRRRISRKKRRLLDVQRWNSQKYTLTDKAKLEAISKELEQW</sequence>
<dbReference type="OrthoDB" id="10379854at2759"/>
<reference evidence="1 2" key="1">
    <citation type="submission" date="2015-01" db="EMBL/GenBank/DDBJ databases">
        <title>The Genome Sequence of Exophiala xenobiotica CBS118157.</title>
        <authorList>
            <consortium name="The Broad Institute Genomics Platform"/>
            <person name="Cuomo C."/>
            <person name="de Hoog S."/>
            <person name="Gorbushina A."/>
            <person name="Stielow B."/>
            <person name="Teixiera M."/>
            <person name="Abouelleil A."/>
            <person name="Chapman S.B."/>
            <person name="Priest M."/>
            <person name="Young S.K."/>
            <person name="Wortman J."/>
            <person name="Nusbaum C."/>
            <person name="Birren B."/>
        </authorList>
    </citation>
    <scope>NUCLEOTIDE SEQUENCE [LARGE SCALE GENOMIC DNA]</scope>
    <source>
        <strain evidence="1 2">CBS 118157</strain>
    </source>
</reference>